<keyword evidence="1" id="KW-0614">Plasmid</keyword>
<protein>
    <submittedName>
        <fullName evidence="1">Uncharacterized protein</fullName>
    </submittedName>
</protein>
<dbReference type="KEGG" id="pavl:BKM03_31375"/>
<accession>A0AAD0M6L2</accession>
<evidence type="ECO:0000313" key="2">
    <source>
        <dbReference type="Proteomes" id="UP000236903"/>
    </source>
</evidence>
<dbReference type="EMBL" id="CP026565">
    <property type="protein sequence ID" value="AVB23520.1"/>
    <property type="molecule type" value="Genomic_DNA"/>
</dbReference>
<dbReference type="AlphaFoldDB" id="A0AAD0M6L2"/>
<reference evidence="1 2" key="1">
    <citation type="submission" date="2018-02" db="EMBL/GenBank/DDBJ databases">
        <title>Comparative genomics of Pseudomonas syringae.</title>
        <authorList>
            <person name="Hulin M.T."/>
        </authorList>
    </citation>
    <scope>NUCLEOTIDE SEQUENCE [LARGE SCALE GENOMIC DNA]</scope>
    <source>
        <strain evidence="1 2">R2leaf</strain>
        <plasmid evidence="1 2">p3_tig6</plasmid>
    </source>
</reference>
<geneLocation type="plasmid" evidence="1 2">
    <name>p3_tig6</name>
</geneLocation>
<gene>
    <name evidence="1" type="ORF">BKM03_31375</name>
</gene>
<dbReference type="RefSeq" id="WP_104814059.1">
    <property type="nucleotide sequence ID" value="NZ_CP026565.1"/>
</dbReference>
<name>A0AAD0M6L2_9PSED</name>
<proteinExistence type="predicted"/>
<dbReference type="Proteomes" id="UP000236903">
    <property type="component" value="Plasmid p3_tig6"/>
</dbReference>
<evidence type="ECO:0000313" key="1">
    <source>
        <dbReference type="EMBL" id="AVB23520.1"/>
    </source>
</evidence>
<sequence>MTNHFSKFICNDDGRNDEAYQLISQGRLDGSPRGMSMEYLVILHTAQGDVRTRYPRHKQAQAIAHWQDYAATGKKASLIID</sequence>
<organism evidence="1 2">
    <name type="scientific">Pseudomonas avellanae</name>
    <dbReference type="NCBI Taxonomy" id="46257"/>
    <lineage>
        <taxon>Bacteria</taxon>
        <taxon>Pseudomonadati</taxon>
        <taxon>Pseudomonadota</taxon>
        <taxon>Gammaproteobacteria</taxon>
        <taxon>Pseudomonadales</taxon>
        <taxon>Pseudomonadaceae</taxon>
        <taxon>Pseudomonas</taxon>
    </lineage>
</organism>